<dbReference type="Pfam" id="PF13549">
    <property type="entry name" value="ATP-grasp_5"/>
    <property type="match status" value="1"/>
</dbReference>
<dbReference type="Gene3D" id="3.30.470.20">
    <property type="entry name" value="ATP-grasp fold, B domain"/>
    <property type="match status" value="1"/>
</dbReference>
<dbReference type="PROSITE" id="PS51186">
    <property type="entry name" value="GNAT"/>
    <property type="match status" value="1"/>
</dbReference>
<gene>
    <name evidence="5" type="ORF">Q9L42_018590</name>
</gene>
<dbReference type="Pfam" id="PF13380">
    <property type="entry name" value="CoA_binding_2"/>
    <property type="match status" value="1"/>
</dbReference>
<reference evidence="5 6" key="1">
    <citation type="journal article" date="2024" name="Microbiology">
        <title>Methylomarinum rosea sp. nov., a novel halophilic methanotrophic bacterium from the hypersaline Lake Elton.</title>
        <authorList>
            <person name="Suleimanov R.Z."/>
            <person name="Oshkin I.Y."/>
            <person name="Danilova O.V."/>
            <person name="Suzina N.E."/>
            <person name="Dedysh S.N."/>
        </authorList>
    </citation>
    <scope>NUCLEOTIDE SEQUENCE [LARGE SCALE GENOMIC DNA]</scope>
    <source>
        <strain evidence="5 6">Ch1-1</strain>
    </source>
</reference>
<dbReference type="GO" id="GO:0043758">
    <property type="term" value="F:acetate-CoA ligase (ADP-forming) activity"/>
    <property type="evidence" value="ECO:0007669"/>
    <property type="project" value="InterPro"/>
</dbReference>
<feature type="domain" description="N-acetyltransferase" evidence="4">
    <location>
        <begin position="735"/>
        <end position="890"/>
    </location>
</feature>
<dbReference type="KEGG" id="mech:Q9L42_018590"/>
<evidence type="ECO:0000313" key="6">
    <source>
        <dbReference type="Proteomes" id="UP001225378"/>
    </source>
</evidence>
<sequence length="890" mass="97245">MGPHYLSDFFQPKSVAIIGASERADSVGCHLLNNLRSAGYRGRVYPVNDKHATINGRPVYAAIGDIDETIDLVVIATPAQTIPSLLKQCADQGIRSVVICSSFQRPGIDAEALQQQLLALVRQTGMRIMGPNCYGLARPANYFNLTYGYDEIKNGGLALLSQSGAVCSAIIDWARSQDIGFSTVVSIGDAEDIDFGEVLDFLSIDSRTRSIVMYVESVHNARRFLSGLKAAASLKPIVLIKAGRYQSSAQAVMSHTGRTVGSGDVFDAAIARAGVVRVNSIAQLFSAARILAHNYSLVDSRLAIITNAGGPGVMCADQAEEAGIQIAELSAFTVARLKQSLPETCRLDNPLNLQGDASAEHFRMALQACLADTKVDGVLNIVTPQALTEPTQIAAAVIDEAAISSKPVLASWTGGEKVQPGRALFACSKVAHFNTPEAAVDAFSFLAQYRRNQILLKQIPLPSAQQPEPDIDSVYRIIDEAQRQGRQQLSVYESKQILAAFHIPVNQTAVTKTIGEALQVSGQFQFPLALKIDIPEVRHKTDIGGVRLNVNNVQELAVQYAELSALLATRYPHLEQIKINLESMVQSASARELMVGMVTDPVFGPAVSLGMGGTLVEILQDKVVALPPLNQYMIEQMIAGSKAGRYLCRFRHLPAANSQALVEVLLNLSTLVSEIPEVIELEMNPLIVDEGGAVAVDAQIRIQAQKQPRSYSHMAIHPYPLELTWHYQLANGVRICIRPIRPEDAVLEQDFVKRLSERSRYFRFMQSIQELTPEMVVRFTQIDYDREMAFVVVTEDDRMPNELGVGRYMINPDAYSAEFAIVVSDDCQGFGIGVKIMSALIDAARTKGLRQLEGEVLTVNKAMLSLAKKLGFRIQPIEDDYAVVRVIKDL</sequence>
<dbReference type="EMBL" id="CP157743">
    <property type="protein sequence ID" value="XBS20331.1"/>
    <property type="molecule type" value="Genomic_DNA"/>
</dbReference>
<dbReference type="InterPro" id="IPR003781">
    <property type="entry name" value="CoA-bd"/>
</dbReference>
<dbReference type="SUPFAM" id="SSF55729">
    <property type="entry name" value="Acyl-CoA N-acyltransferases (Nat)"/>
    <property type="match status" value="1"/>
</dbReference>
<dbReference type="PANTHER" id="PTHR43334:SF1">
    <property type="entry name" value="3-HYDROXYPROPIONATE--COA LIGASE [ADP-FORMING]"/>
    <property type="match status" value="1"/>
</dbReference>
<dbReference type="InterPro" id="IPR051538">
    <property type="entry name" value="Acyl-CoA_Synth/Transferase"/>
</dbReference>
<dbReference type="GO" id="GO:0005524">
    <property type="term" value="F:ATP binding"/>
    <property type="evidence" value="ECO:0007669"/>
    <property type="project" value="UniProtKB-KW"/>
</dbReference>
<dbReference type="Pfam" id="PF13607">
    <property type="entry name" value="Succ_CoA_lig"/>
    <property type="match status" value="1"/>
</dbReference>
<dbReference type="InterPro" id="IPR016181">
    <property type="entry name" value="Acyl_CoA_acyltransferase"/>
</dbReference>
<keyword evidence="2" id="KW-0547">Nucleotide-binding</keyword>
<keyword evidence="3" id="KW-0067">ATP-binding</keyword>
<evidence type="ECO:0000259" key="4">
    <source>
        <dbReference type="PROSITE" id="PS51186"/>
    </source>
</evidence>
<evidence type="ECO:0000313" key="5">
    <source>
        <dbReference type="EMBL" id="XBS20331.1"/>
    </source>
</evidence>
<name>A0AAU7NUN2_9GAMM</name>
<dbReference type="SUPFAM" id="SSF56059">
    <property type="entry name" value="Glutathione synthetase ATP-binding domain-like"/>
    <property type="match status" value="1"/>
</dbReference>
<dbReference type="GO" id="GO:0016747">
    <property type="term" value="F:acyltransferase activity, transferring groups other than amino-acyl groups"/>
    <property type="evidence" value="ECO:0007669"/>
    <property type="project" value="InterPro"/>
</dbReference>
<dbReference type="PANTHER" id="PTHR43334">
    <property type="entry name" value="ACETATE--COA LIGASE [ADP-FORMING]"/>
    <property type="match status" value="1"/>
</dbReference>
<dbReference type="InterPro" id="IPR013815">
    <property type="entry name" value="ATP_grasp_subdomain_1"/>
</dbReference>
<dbReference type="InterPro" id="IPR000182">
    <property type="entry name" value="GNAT_dom"/>
</dbReference>
<dbReference type="Gene3D" id="3.40.630.30">
    <property type="match status" value="1"/>
</dbReference>
<dbReference type="SMART" id="SM00881">
    <property type="entry name" value="CoA_binding"/>
    <property type="match status" value="1"/>
</dbReference>
<evidence type="ECO:0000256" key="1">
    <source>
        <dbReference type="ARBA" id="ARBA00022598"/>
    </source>
</evidence>
<dbReference type="SUPFAM" id="SSF52210">
    <property type="entry name" value="Succinyl-CoA synthetase domains"/>
    <property type="match status" value="2"/>
</dbReference>
<dbReference type="RefSeq" id="WP_305910145.1">
    <property type="nucleotide sequence ID" value="NZ_CP157743.1"/>
</dbReference>
<keyword evidence="1 5" id="KW-0436">Ligase</keyword>
<evidence type="ECO:0000256" key="2">
    <source>
        <dbReference type="ARBA" id="ARBA00022741"/>
    </source>
</evidence>
<proteinExistence type="predicted"/>
<dbReference type="InterPro" id="IPR036291">
    <property type="entry name" value="NAD(P)-bd_dom_sf"/>
</dbReference>
<dbReference type="Gene3D" id="3.30.1490.20">
    <property type="entry name" value="ATP-grasp fold, A domain"/>
    <property type="match status" value="1"/>
</dbReference>
<dbReference type="InterPro" id="IPR032875">
    <property type="entry name" value="Succ_CoA_lig_flav_dom"/>
</dbReference>
<dbReference type="InterPro" id="IPR016102">
    <property type="entry name" value="Succinyl-CoA_synth-like"/>
</dbReference>
<dbReference type="Proteomes" id="UP001225378">
    <property type="component" value="Chromosome"/>
</dbReference>
<dbReference type="Pfam" id="PF19045">
    <property type="entry name" value="Ligase_CoA_2"/>
    <property type="match status" value="1"/>
</dbReference>
<dbReference type="Pfam" id="PF13302">
    <property type="entry name" value="Acetyltransf_3"/>
    <property type="match status" value="1"/>
</dbReference>
<dbReference type="Gene3D" id="3.40.50.720">
    <property type="entry name" value="NAD(P)-binding Rossmann-like Domain"/>
    <property type="match status" value="1"/>
</dbReference>
<dbReference type="SUPFAM" id="SSF51735">
    <property type="entry name" value="NAD(P)-binding Rossmann-fold domains"/>
    <property type="match status" value="1"/>
</dbReference>
<accession>A0AAU7NUN2</accession>
<dbReference type="InterPro" id="IPR043938">
    <property type="entry name" value="Ligase_CoA_dom"/>
</dbReference>
<organism evidence="5 6">
    <name type="scientific">Methylomarinum roseum</name>
    <dbReference type="NCBI Taxonomy" id="3067653"/>
    <lineage>
        <taxon>Bacteria</taxon>
        <taxon>Pseudomonadati</taxon>
        <taxon>Pseudomonadota</taxon>
        <taxon>Gammaproteobacteria</taxon>
        <taxon>Methylococcales</taxon>
        <taxon>Methylococcaceae</taxon>
        <taxon>Methylomarinum</taxon>
    </lineage>
</organism>
<dbReference type="Gene3D" id="3.40.50.261">
    <property type="entry name" value="Succinyl-CoA synthetase domains"/>
    <property type="match status" value="2"/>
</dbReference>
<evidence type="ECO:0000256" key="3">
    <source>
        <dbReference type="ARBA" id="ARBA00022840"/>
    </source>
</evidence>
<dbReference type="AlphaFoldDB" id="A0AAU7NUN2"/>
<protein>
    <submittedName>
        <fullName evidence="5">Bifunctional acetate--CoA ligase family protein/GNAT family N-acetyltransferase</fullName>
    </submittedName>
</protein>
<keyword evidence="6" id="KW-1185">Reference proteome</keyword>